<dbReference type="GO" id="GO:0051301">
    <property type="term" value="P:cell division"/>
    <property type="evidence" value="ECO:0007669"/>
    <property type="project" value="UniProtKB-KW"/>
</dbReference>
<evidence type="ECO:0000256" key="4">
    <source>
        <dbReference type="ARBA" id="ARBA00022475"/>
    </source>
</evidence>
<comment type="caution">
    <text evidence="14">The sequence shown here is derived from an EMBL/GenBank/DDBJ whole genome shotgun (WGS) entry which is preliminary data.</text>
</comment>
<keyword evidence="9 10" id="KW-0131">Cell cycle</keyword>
<keyword evidence="4 10" id="KW-1003">Cell membrane</keyword>
<keyword evidence="5 10" id="KW-0132">Cell division</keyword>
<dbReference type="Proteomes" id="UP000294682">
    <property type="component" value="Unassembled WGS sequence"/>
</dbReference>
<evidence type="ECO:0000256" key="7">
    <source>
        <dbReference type="ARBA" id="ARBA00022989"/>
    </source>
</evidence>
<comment type="similarity">
    <text evidence="2 10">Belongs to the ABC-4 integral membrane protein family. FtsX subfamily.</text>
</comment>
<name>A0A9X8UHK8_9FIRM</name>
<dbReference type="RefSeq" id="WP_132085257.1">
    <property type="nucleotide sequence ID" value="NZ_SLUK01000015.1"/>
</dbReference>
<feature type="domain" description="FtsX extracellular" evidence="13">
    <location>
        <begin position="60"/>
        <end position="149"/>
    </location>
</feature>
<comment type="function">
    <text evidence="10">Part of the ABC transporter FtsEX involved in asymmetric cellular division facilitating the initiation of sporulation.</text>
</comment>
<dbReference type="AlphaFoldDB" id="A0A9X8UHK8"/>
<feature type="domain" description="ABC3 transporter permease C-terminal" evidence="12">
    <location>
        <begin position="172"/>
        <end position="297"/>
    </location>
</feature>
<feature type="transmembrane region" description="Helical" evidence="11">
    <location>
        <begin position="21"/>
        <end position="44"/>
    </location>
</feature>
<organism evidence="14 15">
    <name type="scientific">Harryflintia acetispora</name>
    <dbReference type="NCBI Taxonomy" id="1849041"/>
    <lineage>
        <taxon>Bacteria</taxon>
        <taxon>Bacillati</taxon>
        <taxon>Bacillota</taxon>
        <taxon>Clostridia</taxon>
        <taxon>Eubacteriales</taxon>
        <taxon>Oscillospiraceae</taxon>
        <taxon>Harryflintia</taxon>
    </lineage>
</organism>
<keyword evidence="7 11" id="KW-1133">Transmembrane helix</keyword>
<sequence length="298" mass="32825">MRGSSFGYLIKVGVRSVFKNRLMSFASIGVLTACMLLIGSAGMLSLNVNSIVGYVEDQNEVVVFADDNLDEDELQNLDLDLHSMDNIRDIQFISREQTLEEFNEKSEEGLGFEEGDNPFPNAFRLSVDDLSRLSETVTKLQGLEGVIEVNAPTDIASTIVSVKQAVYIGGSSIVLILAIVALIIIANTIKITVFNRRKEINIMKFVGATDTFIKLPFFVEGMVLGLLAASLAFFILWGGYEYLVTWMDGNQSALFMMFKDQIIPFESIALMMYGAFAAGGVLIGVGGSMIFVRKYLRV</sequence>
<protein>
    <recommendedName>
        <fullName evidence="3 10">Cell division protein FtsX</fullName>
    </recommendedName>
</protein>
<feature type="transmembrane region" description="Helical" evidence="11">
    <location>
        <begin position="215"/>
        <end position="237"/>
    </location>
</feature>
<keyword evidence="8 10" id="KW-0472">Membrane</keyword>
<feature type="transmembrane region" description="Helical" evidence="11">
    <location>
        <begin position="173"/>
        <end position="194"/>
    </location>
</feature>
<evidence type="ECO:0000313" key="15">
    <source>
        <dbReference type="Proteomes" id="UP000294682"/>
    </source>
</evidence>
<keyword evidence="15" id="KW-1185">Reference proteome</keyword>
<feature type="transmembrane region" description="Helical" evidence="11">
    <location>
        <begin position="268"/>
        <end position="292"/>
    </location>
</feature>
<evidence type="ECO:0000256" key="6">
    <source>
        <dbReference type="ARBA" id="ARBA00022692"/>
    </source>
</evidence>
<dbReference type="PROSITE" id="PS51257">
    <property type="entry name" value="PROKAR_LIPOPROTEIN"/>
    <property type="match status" value="1"/>
</dbReference>
<proteinExistence type="inferred from homology"/>
<dbReference type="Gene3D" id="3.30.70.3040">
    <property type="match status" value="1"/>
</dbReference>
<accession>A0A9X8UHK8</accession>
<dbReference type="EMBL" id="SLUK01000015">
    <property type="protein sequence ID" value="TCL41087.1"/>
    <property type="molecule type" value="Genomic_DNA"/>
</dbReference>
<reference evidence="14 15" key="1">
    <citation type="submission" date="2019-03" db="EMBL/GenBank/DDBJ databases">
        <title>Genomic Encyclopedia of Type Strains, Phase IV (KMG-IV): sequencing the most valuable type-strain genomes for metagenomic binning, comparative biology and taxonomic classification.</title>
        <authorList>
            <person name="Goeker M."/>
        </authorList>
    </citation>
    <scope>NUCLEOTIDE SEQUENCE [LARGE SCALE GENOMIC DNA]</scope>
    <source>
        <strain evidence="14 15">DSM 100433</strain>
    </source>
</reference>
<keyword evidence="6 11" id="KW-0812">Transmembrane</keyword>
<evidence type="ECO:0000259" key="13">
    <source>
        <dbReference type="Pfam" id="PF18075"/>
    </source>
</evidence>
<dbReference type="InterPro" id="IPR003838">
    <property type="entry name" value="ABC3_permease_C"/>
</dbReference>
<evidence type="ECO:0000256" key="5">
    <source>
        <dbReference type="ARBA" id="ARBA00022618"/>
    </source>
</evidence>
<dbReference type="PANTHER" id="PTHR47755">
    <property type="entry name" value="CELL DIVISION PROTEIN FTSX"/>
    <property type="match status" value="1"/>
</dbReference>
<evidence type="ECO:0000259" key="12">
    <source>
        <dbReference type="Pfam" id="PF02687"/>
    </source>
</evidence>
<dbReference type="InterPro" id="IPR040690">
    <property type="entry name" value="FtsX_ECD"/>
</dbReference>
<comment type="subcellular location">
    <subcellularLocation>
        <location evidence="1">Cell membrane</location>
        <topology evidence="1">Multi-pass membrane protein</topology>
    </subcellularLocation>
</comment>
<evidence type="ECO:0000256" key="10">
    <source>
        <dbReference type="PIRNR" id="PIRNR003097"/>
    </source>
</evidence>
<dbReference type="Pfam" id="PF02687">
    <property type="entry name" value="FtsX"/>
    <property type="match status" value="1"/>
</dbReference>
<evidence type="ECO:0000256" key="1">
    <source>
        <dbReference type="ARBA" id="ARBA00004651"/>
    </source>
</evidence>
<dbReference type="Pfam" id="PF18075">
    <property type="entry name" value="FtsX_ECD"/>
    <property type="match status" value="1"/>
</dbReference>
<evidence type="ECO:0000256" key="2">
    <source>
        <dbReference type="ARBA" id="ARBA00007379"/>
    </source>
</evidence>
<dbReference type="InterPro" id="IPR004513">
    <property type="entry name" value="FtsX"/>
</dbReference>
<evidence type="ECO:0000256" key="3">
    <source>
        <dbReference type="ARBA" id="ARBA00021907"/>
    </source>
</evidence>
<dbReference type="NCBIfam" id="NF038347">
    <property type="entry name" value="FtsX_Gpos"/>
    <property type="match status" value="1"/>
</dbReference>
<dbReference type="InterPro" id="IPR058204">
    <property type="entry name" value="FtsX_firmicutes-type"/>
</dbReference>
<evidence type="ECO:0000256" key="8">
    <source>
        <dbReference type="ARBA" id="ARBA00023136"/>
    </source>
</evidence>
<evidence type="ECO:0000256" key="9">
    <source>
        <dbReference type="ARBA" id="ARBA00023306"/>
    </source>
</evidence>
<dbReference type="PANTHER" id="PTHR47755:SF1">
    <property type="entry name" value="CELL DIVISION PROTEIN FTSX"/>
    <property type="match status" value="1"/>
</dbReference>
<evidence type="ECO:0000313" key="14">
    <source>
        <dbReference type="EMBL" id="TCL41087.1"/>
    </source>
</evidence>
<evidence type="ECO:0000256" key="11">
    <source>
        <dbReference type="SAM" id="Phobius"/>
    </source>
</evidence>
<dbReference type="GO" id="GO:0005886">
    <property type="term" value="C:plasma membrane"/>
    <property type="evidence" value="ECO:0007669"/>
    <property type="project" value="UniProtKB-SubCell"/>
</dbReference>
<dbReference type="PIRSF" id="PIRSF003097">
    <property type="entry name" value="FtsX"/>
    <property type="match status" value="1"/>
</dbReference>
<gene>
    <name evidence="14" type="ORF">EDD78_11520</name>
</gene>